<dbReference type="AlphaFoldDB" id="A0A3P3VQH5"/>
<evidence type="ECO:0000313" key="3">
    <source>
        <dbReference type="Proteomes" id="UP000280792"/>
    </source>
</evidence>
<feature type="chain" id="PRO_5018074913" evidence="1">
    <location>
        <begin position="18"/>
        <end position="439"/>
    </location>
</feature>
<dbReference type="Pfam" id="PF06097">
    <property type="entry name" value="DUF945"/>
    <property type="match status" value="1"/>
</dbReference>
<dbReference type="RefSeq" id="WP_125017407.1">
    <property type="nucleotide sequence ID" value="NZ_QWEZ01000002.1"/>
</dbReference>
<reference evidence="2 3" key="1">
    <citation type="submission" date="2018-08" db="EMBL/GenBank/DDBJ databases">
        <authorList>
            <person name="Khan S.A."/>
        </authorList>
    </citation>
    <scope>NUCLEOTIDE SEQUENCE [LARGE SCALE GENOMIC DNA]</scope>
    <source>
        <strain evidence="2 3">GTF-13</strain>
    </source>
</reference>
<keyword evidence="3" id="KW-1185">Reference proteome</keyword>
<reference evidence="2 3" key="2">
    <citation type="submission" date="2018-12" db="EMBL/GenBank/DDBJ databases">
        <title>Simiduia agarivorans gen. nov., sp. nov., a marine, agarolytic bacterium isolated from shallow coastal water from Keelung, Taiwan.</title>
        <authorList>
            <person name="Shieh W.Y."/>
        </authorList>
    </citation>
    <scope>NUCLEOTIDE SEQUENCE [LARGE SCALE GENOMIC DNA]</scope>
    <source>
        <strain evidence="2 3">GTF-13</strain>
    </source>
</reference>
<keyword evidence="1" id="KW-0732">Signal</keyword>
<protein>
    <submittedName>
        <fullName evidence="2">DUF945 family protein</fullName>
    </submittedName>
</protein>
<name>A0A3P3VQH5_9GAMM</name>
<comment type="caution">
    <text evidence="2">The sequence shown here is derived from an EMBL/GenBank/DDBJ whole genome shotgun (WGS) entry which is preliminary data.</text>
</comment>
<dbReference type="Proteomes" id="UP000280792">
    <property type="component" value="Unassembled WGS sequence"/>
</dbReference>
<organism evidence="2 3">
    <name type="scientific">Aestuariirhabdus litorea</name>
    <dbReference type="NCBI Taxonomy" id="2528527"/>
    <lineage>
        <taxon>Bacteria</taxon>
        <taxon>Pseudomonadati</taxon>
        <taxon>Pseudomonadota</taxon>
        <taxon>Gammaproteobacteria</taxon>
        <taxon>Oceanospirillales</taxon>
        <taxon>Aestuariirhabdaceae</taxon>
        <taxon>Aestuariirhabdus</taxon>
    </lineage>
</organism>
<feature type="signal peptide" evidence="1">
    <location>
        <begin position="1"/>
        <end position="17"/>
    </location>
</feature>
<dbReference type="EMBL" id="QWEZ01000002">
    <property type="protein sequence ID" value="RRJ83073.1"/>
    <property type="molecule type" value="Genomic_DNA"/>
</dbReference>
<accession>A0A3P3VQH5</accession>
<dbReference type="InterPro" id="IPR010352">
    <property type="entry name" value="DUF945"/>
</dbReference>
<sequence length="439" mass="48106">MKRTLLVLALLLAGATAATPYLVGTEAEKLYQREVARLEQQADYLGIAHLQHQFQRGLFSSHATLTFDLQGASPMDTPVAVLVESELSHGPILRTQEGLSIGLYASSDRLSLQRGPEALMRFLQETLGEQLATASSRVGFDQVLHSNARIAPFRYQVPEGQLDFGGAGFTIEANLLEERSTGTISLNPLSIQSDGSSLELSQGSGDFDFQTLTSPLVVGDFFMRLEQLKISAPQLNLTLRGLTLTTAQRMIDGKLNLEERIAIESIDPPPLQAASYGFELSHLDPGALELWSDLALQVNQPLAEPSDSMEQEVRALISRTFQPGLRLDQTLHIEAYGGILVTDLNLLYRGVPDGQHLLDIQDPLLLLDAVDADLLVRADERVFEASPLGGTMELYLKQGLLTRNGNQLQLKGELREGALTLNGQPFPLRELLEQQAIAY</sequence>
<evidence type="ECO:0000256" key="1">
    <source>
        <dbReference type="SAM" id="SignalP"/>
    </source>
</evidence>
<gene>
    <name evidence="2" type="ORF">D0544_14630</name>
</gene>
<proteinExistence type="predicted"/>
<evidence type="ECO:0000313" key="2">
    <source>
        <dbReference type="EMBL" id="RRJ83073.1"/>
    </source>
</evidence>